<protein>
    <submittedName>
        <fullName evidence="2">Peptidase M12B domain-containing protein</fullName>
    </submittedName>
</protein>
<sequence>MNQARYVKEQTKDYTTHDLLIITKDKSIKLDRILGKLKLNQKFDECHFHFISNITTAAISNCDGEVKGTIIHHHEHFIIHPIHENHQSRVKRSSDGTAMHVIFKRQVAEENDFCGIDTDVTTQELIEDEMGIHEDVFVSGQRLTQESELTMEIGIFADQILWQHYSSKYGGDAYNKLQNFILTMFNNIQIMYHQPSMMPKVNFKIVRYEVLKVQPSALAFHLHSHGEATRYLSYFSRYQRNLNVGSDTNLLLSGLNLFRSGGSNSISGIARLDGCCDPWNSAGIGEGLDFAVSSILTHEIGHTLGMRHDNNFCQDKYIMSSSLGPGKVTFSTCSLRDFHTFLQRLDNRGRNCMRTNSMPEKLRINPDSLPGSLYSADEQCRLMHGPNYRQVTPRIDHIDGICYMMWCGSTSFGRIITSHPALEGTSCGSNKFCQLGRCVPWTGRVTSAPSRTTPKYSQPTKIDGDFSEWSQARCNVCTCPNIQGGIGIAKSTRSCTNPPPQNGGDDCTGSVTMGLVCNKNCGAQPQSVNTFITNRCAEHKRNKKDPELTGTGSQLNRFPQRACKIFCDVRTSNGQRNYRFFGDNLPDGVSCGWDRYCLEGECLPLSCGDSTLMGSDASCPSQKCSFNNKQVDVRGDWSGWSIWSSCTVSCAGGVRQRSRTCSISGRCEGSAQELSSCNRQACPVIRQTEPAWQEWSSWNQCSSSCGRGSQARYRRCTTPQNSIAYTCGGESMDIRGCDEIPCKGRKAESKVGLWNRWGEWNSCSRSCGVGVQLRQRTCSSEPCDGSGQERMSCNIADCDSRNNWTGWSAWSVCSKNCDKGIRTRSRACPNNAYCAGSAMEQGFCNEQACSRQAAGNVQRWSGWSAWGYCSVSCGSGVKRRTRHCQKGNCVGEFRESKACTEDKCSGIQENASWGGETLEDKKEISSKLIGMSIISGGKGGNNDVLGEKEGDTLEKSTTGMTITTRMPTTMPSTTLLSTMLFSTTTVGPTTLRTTPATTTIGTTPSTTTIRSTPTTIQTTRSTTIQTTPISRAQSTTTQAITQSTPPTAVEMSPRTRSTISSTSTTAPTIVVTTPSLETTTTSLASDPSIRIISHPTPERPFLRYTIKIPKPATSFDFVSSSVFTMTRPLSTAFNIGTRRFD</sequence>
<evidence type="ECO:0000313" key="2">
    <source>
        <dbReference type="WBParaSite" id="RSKR_0000405700.1"/>
    </source>
</evidence>
<reference evidence="2" key="1">
    <citation type="submission" date="2016-11" db="UniProtKB">
        <authorList>
            <consortium name="WormBaseParasite"/>
        </authorList>
    </citation>
    <scope>IDENTIFICATION</scope>
    <source>
        <strain evidence="2">KR3021</strain>
    </source>
</reference>
<name>A0AC35TTE2_9BILA</name>
<evidence type="ECO:0000313" key="1">
    <source>
        <dbReference type="Proteomes" id="UP000095286"/>
    </source>
</evidence>
<organism evidence="1 2">
    <name type="scientific">Rhabditophanes sp. KR3021</name>
    <dbReference type="NCBI Taxonomy" id="114890"/>
    <lineage>
        <taxon>Eukaryota</taxon>
        <taxon>Metazoa</taxon>
        <taxon>Ecdysozoa</taxon>
        <taxon>Nematoda</taxon>
        <taxon>Chromadorea</taxon>
        <taxon>Rhabditida</taxon>
        <taxon>Tylenchina</taxon>
        <taxon>Panagrolaimomorpha</taxon>
        <taxon>Strongyloidoidea</taxon>
        <taxon>Alloionematidae</taxon>
        <taxon>Rhabditophanes</taxon>
    </lineage>
</organism>
<accession>A0AC35TTE2</accession>
<dbReference type="Proteomes" id="UP000095286">
    <property type="component" value="Unplaced"/>
</dbReference>
<proteinExistence type="predicted"/>
<dbReference type="WBParaSite" id="RSKR_0000405700.1">
    <property type="protein sequence ID" value="RSKR_0000405700.1"/>
    <property type="gene ID" value="RSKR_0000405700"/>
</dbReference>